<evidence type="ECO:0000256" key="1">
    <source>
        <dbReference type="SAM" id="MobiDB-lite"/>
    </source>
</evidence>
<evidence type="ECO:0000256" key="3">
    <source>
        <dbReference type="SAM" id="SignalP"/>
    </source>
</evidence>
<dbReference type="Proteomes" id="UP000757900">
    <property type="component" value="Unassembled WGS sequence"/>
</dbReference>
<protein>
    <recommendedName>
        <fullName evidence="6">LPXTG-motif cell wall anchor domain-containing protein</fullName>
    </recommendedName>
</protein>
<keyword evidence="3" id="KW-0732">Signal</keyword>
<dbReference type="AlphaFoldDB" id="A0A929MSQ5"/>
<accession>A0A929MSQ5</accession>
<sequence length="387" mass="41551">MKKVVHKLMALAALVGMGLPVVQAQAQEQPNVLTVVSLVPKDATPRIGRNALVKINLVGADNVVHKSLYYTSFNTVDITLGQVASLLGSSYDIELAPQNVQTDTHLKNYVTDHGEFYGSYLAANFVLKNPDQVPIEKAEEPVIYPVTVLEEKGADLFYEQLVTVDVKDQAGTDLATTHYLINSDSTESPVDLAAASFTKEHPEYQVNAQTAQLQGSVNRQQLEEVLTSLGTVNVFRSHYVLTAVQAAKPQVAAAEPAAQTSAAAVSSQVSQSQEATSSAQAKDNKSEKPAPSKKEKKIDTVKKEVTQSPSKKVDAPTNLAKKDSQSEKANKPAESPAPVAAATPSNKIGRQLPNTGEVHVGIISILSLGLTLIGFLIVLAEKRRLRR</sequence>
<keyword evidence="2" id="KW-0812">Transmembrane</keyword>
<evidence type="ECO:0000313" key="4">
    <source>
        <dbReference type="EMBL" id="MBF0935041.1"/>
    </source>
</evidence>
<evidence type="ECO:0008006" key="6">
    <source>
        <dbReference type="Google" id="ProtNLM"/>
    </source>
</evidence>
<comment type="caution">
    <text evidence="4">The sequence shown here is derived from an EMBL/GenBank/DDBJ whole genome shotgun (WGS) entry which is preliminary data.</text>
</comment>
<reference evidence="4" key="1">
    <citation type="submission" date="2020-04" db="EMBL/GenBank/DDBJ databases">
        <title>Deep metagenomics examines the oral microbiome during advanced dental caries in children, revealing novel taxa and co-occurrences with host molecules.</title>
        <authorList>
            <person name="Baker J.L."/>
            <person name="Morton J.T."/>
            <person name="Dinis M."/>
            <person name="Alvarez R."/>
            <person name="Tran N.C."/>
            <person name="Knight R."/>
            <person name="Edlund A."/>
        </authorList>
    </citation>
    <scope>NUCLEOTIDE SEQUENCE</scope>
    <source>
        <strain evidence="4">JCVI_23_bin.16</strain>
    </source>
</reference>
<feature type="compositionally biased region" description="Polar residues" evidence="1">
    <location>
        <begin position="343"/>
        <end position="353"/>
    </location>
</feature>
<organism evidence="4 5">
    <name type="scientific">Abiotrophia defectiva</name>
    <name type="common">Streptococcus defectivus</name>
    <dbReference type="NCBI Taxonomy" id="46125"/>
    <lineage>
        <taxon>Bacteria</taxon>
        <taxon>Bacillati</taxon>
        <taxon>Bacillota</taxon>
        <taxon>Bacilli</taxon>
        <taxon>Lactobacillales</taxon>
        <taxon>Aerococcaceae</taxon>
        <taxon>Abiotrophia</taxon>
    </lineage>
</organism>
<feature type="compositionally biased region" description="Low complexity" evidence="1">
    <location>
        <begin position="269"/>
        <end position="281"/>
    </location>
</feature>
<feature type="chain" id="PRO_5037151967" description="LPXTG-motif cell wall anchor domain-containing protein" evidence="3">
    <location>
        <begin position="27"/>
        <end position="387"/>
    </location>
</feature>
<proteinExistence type="predicted"/>
<feature type="signal peptide" evidence="3">
    <location>
        <begin position="1"/>
        <end position="26"/>
    </location>
</feature>
<feature type="region of interest" description="Disordered" evidence="1">
    <location>
        <begin position="269"/>
        <end position="353"/>
    </location>
</feature>
<keyword evidence="2" id="KW-0472">Membrane</keyword>
<feature type="compositionally biased region" description="Basic and acidic residues" evidence="1">
    <location>
        <begin position="282"/>
        <end position="305"/>
    </location>
</feature>
<feature type="transmembrane region" description="Helical" evidence="2">
    <location>
        <begin position="358"/>
        <end position="380"/>
    </location>
</feature>
<dbReference type="EMBL" id="JABZFV010000116">
    <property type="protein sequence ID" value="MBF0935041.1"/>
    <property type="molecule type" value="Genomic_DNA"/>
</dbReference>
<gene>
    <name evidence="4" type="ORF">HXK00_05290</name>
</gene>
<feature type="compositionally biased region" description="Basic and acidic residues" evidence="1">
    <location>
        <begin position="320"/>
        <end position="331"/>
    </location>
</feature>
<name>A0A929MSQ5_ABIDE</name>
<keyword evidence="2" id="KW-1133">Transmembrane helix</keyword>
<evidence type="ECO:0000313" key="5">
    <source>
        <dbReference type="Proteomes" id="UP000757900"/>
    </source>
</evidence>
<evidence type="ECO:0000256" key="2">
    <source>
        <dbReference type="SAM" id="Phobius"/>
    </source>
</evidence>